<dbReference type="GO" id="GO:0003735">
    <property type="term" value="F:structural constituent of ribosome"/>
    <property type="evidence" value="ECO:0007669"/>
    <property type="project" value="InterPro"/>
</dbReference>
<keyword evidence="5" id="KW-0687">Ribonucleoprotein</keyword>
<dbReference type="PANTHER" id="PTHR13477">
    <property type="entry name" value="MITOCHONDRIAL 39S RIBOSOMAL PROTEIN L49"/>
    <property type="match status" value="1"/>
</dbReference>
<sequence length="321" mass="34785">MFSSFLRPGWEAVVARREDLVSGARKSIRLGVQRLAPPKSVKLSPCYSARRSPCVCRLLSPPPPAHISVSGAVSFSVVKSTSSLRDGCRVPAFSLSLLPPFPRSSDRILGDSLAATRGPQSTPPGCTSLWLGERNSSPSCPRPPAGPSLGAQSFHSLHRKFLPPSTLYLQSLFSAVAEHTDSLSPSISSSVTLYPISRVASSALWHSPCFGSTNAHSFLCATEQRRSLVEVKFTQQKGKDTSQVPFKVVRTPSGNLPVYARVRKHGTAVTTIIRHAFGDITAMKKDLMAICEAPVRERCGTLEVKGLHVLKVKQWLRSLGF</sequence>
<evidence type="ECO:0000256" key="4">
    <source>
        <dbReference type="ARBA" id="ARBA00023128"/>
    </source>
</evidence>
<evidence type="ECO:0000313" key="7">
    <source>
        <dbReference type="EMBL" id="PHJ23527.1"/>
    </source>
</evidence>
<keyword evidence="8" id="KW-1185">Reference proteome</keyword>
<name>A0A2C6L405_9APIC</name>
<dbReference type="AlphaFoldDB" id="A0A2C6L405"/>
<comment type="subcellular location">
    <subcellularLocation>
        <location evidence="1">Mitochondrion</location>
    </subcellularLocation>
</comment>
<dbReference type="Pfam" id="PF05046">
    <property type="entry name" value="Img2"/>
    <property type="match status" value="1"/>
</dbReference>
<evidence type="ECO:0000256" key="6">
    <source>
        <dbReference type="ARBA" id="ARBA00035191"/>
    </source>
</evidence>
<dbReference type="OrthoDB" id="19439at2759"/>
<reference evidence="7 8" key="1">
    <citation type="journal article" date="2017" name="Int. J. Parasitol.">
        <title>The genome of the protozoan parasite Cystoisospora suis and a reverse vaccinology approach to identify vaccine candidates.</title>
        <authorList>
            <person name="Palmieri N."/>
            <person name="Shrestha A."/>
            <person name="Ruttkowski B."/>
            <person name="Beck T."/>
            <person name="Vogl C."/>
            <person name="Tomley F."/>
            <person name="Blake D.P."/>
            <person name="Joachim A."/>
        </authorList>
    </citation>
    <scope>NUCLEOTIDE SEQUENCE [LARGE SCALE GENOMIC DNA]</scope>
    <source>
        <strain evidence="7 8">Wien I</strain>
    </source>
</reference>
<evidence type="ECO:0000256" key="1">
    <source>
        <dbReference type="ARBA" id="ARBA00004173"/>
    </source>
</evidence>
<keyword evidence="4" id="KW-0496">Mitochondrion</keyword>
<proteinExistence type="inferred from homology"/>
<dbReference type="GeneID" id="94426029"/>
<dbReference type="GO" id="GO:0006412">
    <property type="term" value="P:translation"/>
    <property type="evidence" value="ECO:0007669"/>
    <property type="project" value="InterPro"/>
</dbReference>
<dbReference type="Proteomes" id="UP000221165">
    <property type="component" value="Unassembled WGS sequence"/>
</dbReference>
<dbReference type="Gene3D" id="3.30.780.10">
    <property type="entry name" value="SUI1-like domain"/>
    <property type="match status" value="1"/>
</dbReference>
<evidence type="ECO:0000256" key="2">
    <source>
        <dbReference type="ARBA" id="ARBA00005677"/>
    </source>
</evidence>
<dbReference type="RefSeq" id="XP_067925202.1">
    <property type="nucleotide sequence ID" value="XM_068062818.1"/>
</dbReference>
<evidence type="ECO:0000256" key="5">
    <source>
        <dbReference type="ARBA" id="ARBA00023274"/>
    </source>
</evidence>
<comment type="caution">
    <text evidence="7">The sequence shown here is derived from an EMBL/GenBank/DDBJ whole genome shotgun (WGS) entry which is preliminary data.</text>
</comment>
<dbReference type="EMBL" id="MIGC01001085">
    <property type="protein sequence ID" value="PHJ23527.1"/>
    <property type="molecule type" value="Genomic_DNA"/>
</dbReference>
<dbReference type="GO" id="GO:0005762">
    <property type="term" value="C:mitochondrial large ribosomal subunit"/>
    <property type="evidence" value="ECO:0007669"/>
    <property type="project" value="TreeGrafter"/>
</dbReference>
<keyword evidence="3" id="KW-0689">Ribosomal protein</keyword>
<protein>
    <recommendedName>
        <fullName evidence="6">Large ribosomal subunit protein mL49</fullName>
    </recommendedName>
</protein>
<dbReference type="VEuPathDB" id="ToxoDB:CSUI_002618"/>
<dbReference type="InterPro" id="IPR007740">
    <property type="entry name" value="Ribosomal_mL49"/>
</dbReference>
<organism evidence="7 8">
    <name type="scientific">Cystoisospora suis</name>
    <dbReference type="NCBI Taxonomy" id="483139"/>
    <lineage>
        <taxon>Eukaryota</taxon>
        <taxon>Sar</taxon>
        <taxon>Alveolata</taxon>
        <taxon>Apicomplexa</taxon>
        <taxon>Conoidasida</taxon>
        <taxon>Coccidia</taxon>
        <taxon>Eucoccidiorida</taxon>
        <taxon>Eimeriorina</taxon>
        <taxon>Sarcocystidae</taxon>
        <taxon>Cystoisospora</taxon>
    </lineage>
</organism>
<evidence type="ECO:0000313" key="8">
    <source>
        <dbReference type="Proteomes" id="UP000221165"/>
    </source>
</evidence>
<dbReference type="PANTHER" id="PTHR13477:SF0">
    <property type="entry name" value="LARGE RIBOSOMAL SUBUNIT PROTEIN ML49"/>
    <property type="match status" value="1"/>
</dbReference>
<evidence type="ECO:0000256" key="3">
    <source>
        <dbReference type="ARBA" id="ARBA00022980"/>
    </source>
</evidence>
<accession>A0A2C6L405</accession>
<comment type="similarity">
    <text evidence="2">Belongs to the mitochondrion-specific ribosomal protein mL49 family.</text>
</comment>
<gene>
    <name evidence="7" type="ORF">CSUI_002618</name>
</gene>